<evidence type="ECO:0000313" key="3">
    <source>
        <dbReference type="Proteomes" id="UP000335636"/>
    </source>
</evidence>
<name>A0A5E4CQ16_MARMO</name>
<dbReference type="EMBL" id="CABDUW010001692">
    <property type="protein sequence ID" value="VTJ83380.1"/>
    <property type="molecule type" value="Genomic_DNA"/>
</dbReference>
<organism evidence="2 3">
    <name type="scientific">Marmota monax</name>
    <name type="common">Woodchuck</name>
    <dbReference type="NCBI Taxonomy" id="9995"/>
    <lineage>
        <taxon>Eukaryota</taxon>
        <taxon>Metazoa</taxon>
        <taxon>Chordata</taxon>
        <taxon>Craniata</taxon>
        <taxon>Vertebrata</taxon>
        <taxon>Euteleostomi</taxon>
        <taxon>Mammalia</taxon>
        <taxon>Eutheria</taxon>
        <taxon>Euarchontoglires</taxon>
        <taxon>Glires</taxon>
        <taxon>Rodentia</taxon>
        <taxon>Sciuromorpha</taxon>
        <taxon>Sciuridae</taxon>
        <taxon>Xerinae</taxon>
        <taxon>Marmotini</taxon>
        <taxon>Marmota</taxon>
    </lineage>
</organism>
<evidence type="ECO:0000256" key="1">
    <source>
        <dbReference type="SAM" id="MobiDB-lite"/>
    </source>
</evidence>
<protein>
    <submittedName>
        <fullName evidence="2">Uncharacterized protein</fullName>
    </submittedName>
</protein>
<proteinExistence type="predicted"/>
<dbReference type="Proteomes" id="UP000335636">
    <property type="component" value="Unassembled WGS sequence"/>
</dbReference>
<feature type="region of interest" description="Disordered" evidence="1">
    <location>
        <begin position="168"/>
        <end position="188"/>
    </location>
</feature>
<keyword evidence="3" id="KW-1185">Reference proteome</keyword>
<sequence length="216" mass="23182">MAGLEKGIAKILEFLRILLEHVPYSEHLEDKALGPICKGRSPPVDLGSSVISQRLCTLVYTSTNCKAQGLDRGSQSPAKQKRSHSAPRSPAPPRSRPASQSPSHPAPGRPLTERRLVTGAHDAPPRPTNALSPPPSVLLRLSDLAPPPTVDLLRADWSLRCARRLAPPRRRPPLAPAASSGLPELRWSGRKPARCGAISSSLSARLGSAWWPEEAG</sequence>
<gene>
    <name evidence="2" type="ORF">MONAX_5E005964</name>
</gene>
<reference evidence="2" key="1">
    <citation type="submission" date="2019-04" db="EMBL/GenBank/DDBJ databases">
        <authorList>
            <person name="Alioto T."/>
            <person name="Alioto T."/>
        </authorList>
    </citation>
    <scope>NUCLEOTIDE SEQUENCE [LARGE SCALE GENOMIC DNA]</scope>
</reference>
<feature type="region of interest" description="Disordered" evidence="1">
    <location>
        <begin position="67"/>
        <end position="111"/>
    </location>
</feature>
<dbReference type="AlphaFoldDB" id="A0A5E4CQ16"/>
<accession>A0A5E4CQ16</accession>
<evidence type="ECO:0000313" key="2">
    <source>
        <dbReference type="EMBL" id="VTJ83380.1"/>
    </source>
</evidence>
<comment type="caution">
    <text evidence="2">The sequence shown here is derived from an EMBL/GenBank/DDBJ whole genome shotgun (WGS) entry which is preliminary data.</text>
</comment>